<dbReference type="OrthoDB" id="425592at2"/>
<dbReference type="EMBL" id="CP003643">
    <property type="protein sequence ID" value="AFZ28384.1"/>
    <property type="molecule type" value="Genomic_DNA"/>
</dbReference>
<gene>
    <name evidence="2" type="ORF">Cylst_6613</name>
</gene>
<accession>K9X8F2</accession>
<dbReference type="Proteomes" id="UP000010475">
    <property type="component" value="Plasmid pCYLST.01"/>
</dbReference>
<dbReference type="RefSeq" id="WP_015328426.1">
    <property type="nucleotide sequence ID" value="NC_020050.1"/>
</dbReference>
<sequence length="779" mass="88336">MYLPENSGDFAKSNRAHFSKTKIKPHQPASELGKRYVKYFWHPWSAIVAPATTFLAKPAWRTIDYYLQPSQLWAAHQNSNQLVGIRFASTTRYATIDLDAGGDYHNLPSVKRIKAALEDIGIVDIIPIQSSHSGGYHLIVTFEKELPTFNLACAIEQTLKDTGFQIRKGHLEIFPNVKQYSENGIINYNAIRCPMQPGSGALLLDDDLQAISDSVATFLDYCDRAAHRQDLTKLKNACKKARIRHNREQYRQKSGIKIEEWRNNWEEIIATGWTEPGQTNILLQIIVGYGIVFKDLQDENLVEYAIETAVEAPGYTKYCRHQHEIEARVRDWVECTTRHQWYTPYASYPKRPLGTFANTYALALVGGRGVKKSTDRDNVIPFEKPKSQNQERSEQAQKRIQSIVKVLEWDTGLKEGVTERGKQISAEHKRRFNKTLSQDTLYKHKHLWHPQRYIPDPWVENSIKAANNTLGNSINLGNSSQPENSANPYSEDYYGQFYQKSQFSKKQTARNPYPEDYYGQFTYMKVFCLPPAATAPQGLEAVEVIQQSEVCQKDSGVTQVVENRELINFANSVEIDLNQPSNQVEKSVSLNILQSNELNFNQDLLYPFDCGDSPKINNQNLSMLGDNGLAVVSTITALTPEPPQEILNQGGQSATVELPTVAPVTPELSPQSDNNGLQDASVGDSTSDDSSRIEELKRVTKLRLMAISHARRKVQQYGVIVGRIISGQERQRLEMIAKMQFYLDSGEKSLFEEATAWADANPGWFRPFAEDVLFRQRLD</sequence>
<proteinExistence type="predicted"/>
<evidence type="ECO:0000313" key="3">
    <source>
        <dbReference type="Proteomes" id="UP000010475"/>
    </source>
</evidence>
<feature type="compositionally biased region" description="Polar residues" evidence="1">
    <location>
        <begin position="668"/>
        <end position="678"/>
    </location>
</feature>
<dbReference type="PATRIC" id="fig|56107.3.peg.7092"/>
<evidence type="ECO:0000256" key="1">
    <source>
        <dbReference type="SAM" id="MobiDB-lite"/>
    </source>
</evidence>
<dbReference type="AlphaFoldDB" id="K9X8F2"/>
<protein>
    <submittedName>
        <fullName evidence="2">Uncharacterized protein</fullName>
    </submittedName>
</protein>
<keyword evidence="2" id="KW-0614">Plasmid</keyword>
<reference evidence="2 3" key="1">
    <citation type="submission" date="2012-06" db="EMBL/GenBank/DDBJ databases">
        <title>Noncontiguous Finished plasmid 1 of genome of Cylindrospermum stagnale PCC 7417.</title>
        <authorList>
            <consortium name="US DOE Joint Genome Institute"/>
            <person name="Gugger M."/>
            <person name="Coursin T."/>
            <person name="Rippka R."/>
            <person name="Tandeau De Marsac N."/>
            <person name="Huntemann M."/>
            <person name="Wei C.-L."/>
            <person name="Han J."/>
            <person name="Detter J.C."/>
            <person name="Han C."/>
            <person name="Tapia R."/>
            <person name="Davenport K."/>
            <person name="Daligault H."/>
            <person name="Erkkila T."/>
            <person name="Gu W."/>
            <person name="Munk A.C.C."/>
            <person name="Teshima H."/>
            <person name="Xu Y."/>
            <person name="Chain P."/>
            <person name="Chen A."/>
            <person name="Krypides N."/>
            <person name="Mavromatis K."/>
            <person name="Markowitz V."/>
            <person name="Szeto E."/>
            <person name="Ivanova N."/>
            <person name="Mikhailova N."/>
            <person name="Ovchinnikova G."/>
            <person name="Pagani I."/>
            <person name="Pati A."/>
            <person name="Goodwin L."/>
            <person name="Peters L."/>
            <person name="Pitluck S."/>
            <person name="Woyke T."/>
            <person name="Kerfeld C."/>
        </authorList>
    </citation>
    <scope>NUCLEOTIDE SEQUENCE [LARGE SCALE GENOMIC DNA]</scope>
    <source>
        <strain evidence="2 3">PCC 7417</strain>
        <plasmid evidence="3">Plasmid pCYLST.01</plasmid>
    </source>
</reference>
<organism evidence="2 3">
    <name type="scientific">Cylindrospermum stagnale PCC 7417</name>
    <dbReference type="NCBI Taxonomy" id="56107"/>
    <lineage>
        <taxon>Bacteria</taxon>
        <taxon>Bacillati</taxon>
        <taxon>Cyanobacteriota</taxon>
        <taxon>Cyanophyceae</taxon>
        <taxon>Nostocales</taxon>
        <taxon>Nostocaceae</taxon>
        <taxon>Cylindrospermum</taxon>
    </lineage>
</organism>
<name>K9X8F2_9NOST</name>
<dbReference type="HOGENOM" id="CLU_377976_0_0_3"/>
<feature type="region of interest" description="Disordered" evidence="1">
    <location>
        <begin position="664"/>
        <end position="692"/>
    </location>
</feature>
<dbReference type="KEGG" id="csg:Cylst_6613"/>
<keyword evidence="3" id="KW-1185">Reference proteome</keyword>
<geneLocation type="plasmid" evidence="2 3">
    <name>pCYLST.01</name>
</geneLocation>
<evidence type="ECO:0000313" key="2">
    <source>
        <dbReference type="EMBL" id="AFZ28384.1"/>
    </source>
</evidence>